<evidence type="ECO:0000256" key="3">
    <source>
        <dbReference type="ARBA" id="ARBA00012528"/>
    </source>
</evidence>
<protein>
    <recommendedName>
        <fullName evidence="3">diguanylate cyclase</fullName>
        <ecNumber evidence="3">2.7.7.65</ecNumber>
    </recommendedName>
</protein>
<evidence type="ECO:0000256" key="2">
    <source>
        <dbReference type="ARBA" id="ARBA00004370"/>
    </source>
</evidence>
<keyword evidence="4 8" id="KW-0812">Transmembrane</keyword>
<evidence type="ECO:0000256" key="8">
    <source>
        <dbReference type="SAM" id="Phobius"/>
    </source>
</evidence>
<keyword evidence="5 8" id="KW-1133">Transmembrane helix</keyword>
<dbReference type="Gene3D" id="3.30.70.270">
    <property type="match status" value="1"/>
</dbReference>
<dbReference type="AlphaFoldDB" id="A0A5M3PZ16"/>
<name>A0A5M3PZ16_9GAMM</name>
<feature type="domain" description="CHASE" evidence="9">
    <location>
        <begin position="76"/>
        <end position="300"/>
    </location>
</feature>
<dbReference type="PROSITE" id="PS50887">
    <property type="entry name" value="GGDEF"/>
    <property type="match status" value="1"/>
</dbReference>
<dbReference type="InterPro" id="IPR006189">
    <property type="entry name" value="CHASE_dom"/>
</dbReference>
<dbReference type="GO" id="GO:0043709">
    <property type="term" value="P:cell adhesion involved in single-species biofilm formation"/>
    <property type="evidence" value="ECO:0007669"/>
    <property type="project" value="TreeGrafter"/>
</dbReference>
<feature type="transmembrane region" description="Helical" evidence="8">
    <location>
        <begin position="12"/>
        <end position="34"/>
    </location>
</feature>
<dbReference type="InterPro" id="IPR043128">
    <property type="entry name" value="Rev_trsase/Diguanyl_cyclase"/>
</dbReference>
<gene>
    <name evidence="11" type="ORF">MSSD14B_17650</name>
</gene>
<dbReference type="EMBL" id="BGZI01000008">
    <property type="protein sequence ID" value="GBO88097.1"/>
    <property type="molecule type" value="Genomic_DNA"/>
</dbReference>
<feature type="domain" description="GGDEF" evidence="10">
    <location>
        <begin position="385"/>
        <end position="518"/>
    </location>
</feature>
<dbReference type="InterPro" id="IPR050469">
    <property type="entry name" value="Diguanylate_Cyclase"/>
</dbReference>
<dbReference type="GO" id="GO:0052621">
    <property type="term" value="F:diguanylate cyclase activity"/>
    <property type="evidence" value="ECO:0007669"/>
    <property type="project" value="UniProtKB-EC"/>
</dbReference>
<evidence type="ECO:0000256" key="1">
    <source>
        <dbReference type="ARBA" id="ARBA00001946"/>
    </source>
</evidence>
<dbReference type="GO" id="GO:0007165">
    <property type="term" value="P:signal transduction"/>
    <property type="evidence" value="ECO:0007669"/>
    <property type="project" value="UniProtKB-ARBA"/>
</dbReference>
<dbReference type="GO" id="GO:0005886">
    <property type="term" value="C:plasma membrane"/>
    <property type="evidence" value="ECO:0007669"/>
    <property type="project" value="TreeGrafter"/>
</dbReference>
<evidence type="ECO:0000256" key="5">
    <source>
        <dbReference type="ARBA" id="ARBA00022989"/>
    </source>
</evidence>
<dbReference type="CDD" id="cd01949">
    <property type="entry name" value="GGDEF"/>
    <property type="match status" value="1"/>
</dbReference>
<dbReference type="NCBIfam" id="TIGR00254">
    <property type="entry name" value="GGDEF"/>
    <property type="match status" value="1"/>
</dbReference>
<proteinExistence type="predicted"/>
<comment type="subcellular location">
    <subcellularLocation>
        <location evidence="2">Membrane</location>
    </subcellularLocation>
</comment>
<evidence type="ECO:0000256" key="4">
    <source>
        <dbReference type="ARBA" id="ARBA00022692"/>
    </source>
</evidence>
<feature type="transmembrane region" description="Helical" evidence="8">
    <location>
        <begin position="314"/>
        <end position="336"/>
    </location>
</feature>
<dbReference type="InterPro" id="IPR042240">
    <property type="entry name" value="CHASE_sf"/>
</dbReference>
<dbReference type="PANTHER" id="PTHR45138">
    <property type="entry name" value="REGULATORY COMPONENTS OF SENSORY TRANSDUCTION SYSTEM"/>
    <property type="match status" value="1"/>
</dbReference>
<comment type="catalytic activity">
    <reaction evidence="7">
        <text>2 GTP = 3',3'-c-di-GMP + 2 diphosphate</text>
        <dbReference type="Rhea" id="RHEA:24898"/>
        <dbReference type="ChEBI" id="CHEBI:33019"/>
        <dbReference type="ChEBI" id="CHEBI:37565"/>
        <dbReference type="ChEBI" id="CHEBI:58805"/>
        <dbReference type="EC" id="2.7.7.65"/>
    </reaction>
</comment>
<reference evidence="11 12" key="1">
    <citation type="journal article" date="2019" name="J. Gen. Appl. Microbiol.">
        <title>Aerobic degradation of cis-dichloroethene by the marine bacterium Marinobacter salsuginis strain 5N-3.</title>
        <authorList>
            <person name="Inoue Y."/>
            <person name="Fukunaga Y."/>
            <person name="Katsumata H."/>
            <person name="Ohji S."/>
            <person name="Hosoyama A."/>
            <person name="Mori K."/>
            <person name="Ando K."/>
        </authorList>
    </citation>
    <scope>NUCLEOTIDE SEQUENCE [LARGE SCALE GENOMIC DNA]</scope>
    <source>
        <strain evidence="11 12">NBRC 109114</strain>
    </source>
</reference>
<comment type="caution">
    <text evidence="11">The sequence shown here is derived from an EMBL/GenBank/DDBJ whole genome shotgun (WGS) entry which is preliminary data.</text>
</comment>
<evidence type="ECO:0000313" key="12">
    <source>
        <dbReference type="Proteomes" id="UP000387223"/>
    </source>
</evidence>
<dbReference type="EC" id="2.7.7.65" evidence="3"/>
<evidence type="ECO:0000256" key="7">
    <source>
        <dbReference type="ARBA" id="ARBA00034247"/>
    </source>
</evidence>
<dbReference type="PANTHER" id="PTHR45138:SF9">
    <property type="entry name" value="DIGUANYLATE CYCLASE DGCM-RELATED"/>
    <property type="match status" value="1"/>
</dbReference>
<dbReference type="RefSeq" id="WP_194838991.1">
    <property type="nucleotide sequence ID" value="NZ_BGZI01000008.1"/>
</dbReference>
<dbReference type="SMART" id="SM01079">
    <property type="entry name" value="CHASE"/>
    <property type="match status" value="1"/>
</dbReference>
<dbReference type="PROSITE" id="PS50839">
    <property type="entry name" value="CHASE"/>
    <property type="match status" value="1"/>
</dbReference>
<evidence type="ECO:0000259" key="9">
    <source>
        <dbReference type="PROSITE" id="PS50839"/>
    </source>
</evidence>
<keyword evidence="6 8" id="KW-0472">Membrane</keyword>
<dbReference type="InterPro" id="IPR029787">
    <property type="entry name" value="Nucleotide_cyclase"/>
</dbReference>
<evidence type="ECO:0000259" key="10">
    <source>
        <dbReference type="PROSITE" id="PS50887"/>
    </source>
</evidence>
<evidence type="ECO:0000256" key="6">
    <source>
        <dbReference type="ARBA" id="ARBA00023136"/>
    </source>
</evidence>
<comment type="cofactor">
    <cofactor evidence="1">
        <name>Mg(2+)</name>
        <dbReference type="ChEBI" id="CHEBI:18420"/>
    </cofactor>
</comment>
<dbReference type="Pfam" id="PF03924">
    <property type="entry name" value="CHASE"/>
    <property type="match status" value="1"/>
</dbReference>
<dbReference type="FunFam" id="3.30.70.270:FF:000001">
    <property type="entry name" value="Diguanylate cyclase domain protein"/>
    <property type="match status" value="1"/>
</dbReference>
<dbReference type="SMART" id="SM00267">
    <property type="entry name" value="GGDEF"/>
    <property type="match status" value="1"/>
</dbReference>
<dbReference type="Pfam" id="PF00990">
    <property type="entry name" value="GGDEF"/>
    <property type="match status" value="1"/>
</dbReference>
<dbReference type="Proteomes" id="UP000387223">
    <property type="component" value="Unassembled WGS sequence"/>
</dbReference>
<evidence type="ECO:0000313" key="11">
    <source>
        <dbReference type="EMBL" id="GBO88097.1"/>
    </source>
</evidence>
<sequence length="518" mass="56903">MSEAGYPKKRIFVPAAVAFTVGVVISLALGRLFYIEESKAVELEFKADIDQLSDSIEREVLLNLEILYALKSAVGIMPEMTRARFETLTRNVLDRSPAIQAFAWAPVLEQDQLSEFTRKQSEFFEDFTVREASSDGLVPVNSRAQYVPVQFIEPLFDNRAALGFDLASEGSRFEALDRAKSTGEMVATAGIRLVQEPENQKGFLVFAPLYRGEPGAMAAQGDSEAYHSGFINGVFRVGELVGQAVGSELGSDLLLEVIDRTGGDETLLFRSGDPAAESWQYDNRYRAGEFEIAGRQWTVEAVPSARLIREKRGLLPVFVASSGIVLVCVVVGYFLAGARRNLALTDAKAQLEQISLTDALTGLANRRHFDTVLEREVRRAGRDGTRLSLIMIDIDFFKEYNDEYGHPAGDACLKEVASILRDMAKRPGDLVARYGGEEFAIILPDTADPEVIAESCRKGVLERAMPHELSSVAEYVTISLGLTTTDVATEVTPEGLVDRADSALYEAKESGRNRVCVS</sequence>
<dbReference type="InterPro" id="IPR000160">
    <property type="entry name" value="GGDEF_dom"/>
</dbReference>
<dbReference type="SUPFAM" id="SSF55073">
    <property type="entry name" value="Nucleotide cyclase"/>
    <property type="match status" value="1"/>
</dbReference>
<dbReference type="GO" id="GO:1902201">
    <property type="term" value="P:negative regulation of bacterial-type flagellum-dependent cell motility"/>
    <property type="evidence" value="ECO:0007669"/>
    <property type="project" value="TreeGrafter"/>
</dbReference>
<organism evidence="11 12">
    <name type="scientific">Marinobacter salsuginis</name>
    <dbReference type="NCBI Taxonomy" id="418719"/>
    <lineage>
        <taxon>Bacteria</taxon>
        <taxon>Pseudomonadati</taxon>
        <taxon>Pseudomonadota</taxon>
        <taxon>Gammaproteobacteria</taxon>
        <taxon>Pseudomonadales</taxon>
        <taxon>Marinobacteraceae</taxon>
        <taxon>Marinobacter</taxon>
    </lineage>
</organism>
<dbReference type="Gene3D" id="3.30.450.350">
    <property type="entry name" value="CHASE domain"/>
    <property type="match status" value="1"/>
</dbReference>
<accession>A0A5M3PZ16</accession>